<dbReference type="EMBL" id="JADCUA010000008">
    <property type="protein sequence ID" value="KAH9837804.1"/>
    <property type="molecule type" value="Genomic_DNA"/>
</dbReference>
<name>A0ABQ8KK44_9APHY</name>
<reference evidence="1 2" key="1">
    <citation type="journal article" date="2021" name="Environ. Microbiol.">
        <title>Gene family expansions and transcriptome signatures uncover fungal adaptations to wood decay.</title>
        <authorList>
            <person name="Hage H."/>
            <person name="Miyauchi S."/>
            <person name="Viragh M."/>
            <person name="Drula E."/>
            <person name="Min B."/>
            <person name="Chaduli D."/>
            <person name="Navarro D."/>
            <person name="Favel A."/>
            <person name="Norest M."/>
            <person name="Lesage-Meessen L."/>
            <person name="Balint B."/>
            <person name="Merenyi Z."/>
            <person name="de Eugenio L."/>
            <person name="Morin E."/>
            <person name="Martinez A.T."/>
            <person name="Baldrian P."/>
            <person name="Stursova M."/>
            <person name="Martinez M.J."/>
            <person name="Novotny C."/>
            <person name="Magnuson J.K."/>
            <person name="Spatafora J.W."/>
            <person name="Maurice S."/>
            <person name="Pangilinan J."/>
            <person name="Andreopoulos W."/>
            <person name="LaButti K."/>
            <person name="Hundley H."/>
            <person name="Na H."/>
            <person name="Kuo A."/>
            <person name="Barry K."/>
            <person name="Lipzen A."/>
            <person name="Henrissat B."/>
            <person name="Riley R."/>
            <person name="Ahrendt S."/>
            <person name="Nagy L.G."/>
            <person name="Grigoriev I.V."/>
            <person name="Martin F."/>
            <person name="Rosso M.N."/>
        </authorList>
    </citation>
    <scope>NUCLEOTIDE SEQUENCE [LARGE SCALE GENOMIC DNA]</scope>
    <source>
        <strain evidence="1 2">CIRM-BRFM 1785</strain>
    </source>
</reference>
<proteinExistence type="predicted"/>
<comment type="caution">
    <text evidence="1">The sequence shown here is derived from an EMBL/GenBank/DDBJ whole genome shotgun (WGS) entry which is preliminary data.</text>
</comment>
<evidence type="ECO:0000313" key="1">
    <source>
        <dbReference type="EMBL" id="KAH9837804.1"/>
    </source>
</evidence>
<dbReference type="Proteomes" id="UP000814176">
    <property type="component" value="Unassembled WGS sequence"/>
</dbReference>
<protein>
    <submittedName>
        <fullName evidence="1">Uncharacterized protein</fullName>
    </submittedName>
</protein>
<sequence>MLTRISPFHPLIMCSSEYIGGTLRLTQKYSPTAILRPTMRSFHCPRHPRRWSCYSSTCIANRNPISRNFPLSNCRSWLRQLRSVFSAMEICRVMMKLSLPKNAIAVLAYTVRHGYPKLSLEAAPHTVNVEPKEAFEHLGHLWFVYWVLYREPYLKTLMEAHQPPGPGGHLLHRGGIAECDLWKIFQLKVTTAIGSDMSALNRINDIFSEAQSFASLSTCTQCSRRAETWSTQITKKISALPQFSLTL</sequence>
<dbReference type="GeneID" id="72000106"/>
<evidence type="ECO:0000313" key="2">
    <source>
        <dbReference type="Proteomes" id="UP000814176"/>
    </source>
</evidence>
<gene>
    <name evidence="1" type="ORF">C8Q71DRAFT_562425</name>
</gene>
<accession>A0ABQ8KK44</accession>
<dbReference type="RefSeq" id="XP_047779842.1">
    <property type="nucleotide sequence ID" value="XM_047919374.1"/>
</dbReference>
<organism evidence="1 2">
    <name type="scientific">Rhodofomes roseus</name>
    <dbReference type="NCBI Taxonomy" id="34475"/>
    <lineage>
        <taxon>Eukaryota</taxon>
        <taxon>Fungi</taxon>
        <taxon>Dikarya</taxon>
        <taxon>Basidiomycota</taxon>
        <taxon>Agaricomycotina</taxon>
        <taxon>Agaricomycetes</taxon>
        <taxon>Polyporales</taxon>
        <taxon>Rhodofomes</taxon>
    </lineage>
</organism>
<keyword evidence="2" id="KW-1185">Reference proteome</keyword>